<evidence type="ECO:0000313" key="2">
    <source>
        <dbReference type="EMBL" id="HJB29157.1"/>
    </source>
</evidence>
<evidence type="ECO:0008006" key="4">
    <source>
        <dbReference type="Google" id="ProtNLM"/>
    </source>
</evidence>
<proteinExistence type="predicted"/>
<gene>
    <name evidence="2" type="ORF">IAA06_10260</name>
</gene>
<dbReference type="EMBL" id="DWYZ01000195">
    <property type="protein sequence ID" value="HJB29157.1"/>
    <property type="molecule type" value="Genomic_DNA"/>
</dbReference>
<evidence type="ECO:0000313" key="3">
    <source>
        <dbReference type="Proteomes" id="UP000823842"/>
    </source>
</evidence>
<feature type="transmembrane region" description="Helical" evidence="1">
    <location>
        <begin position="21"/>
        <end position="43"/>
    </location>
</feature>
<organism evidence="2 3">
    <name type="scientific">Candidatus Blautia faecavium</name>
    <dbReference type="NCBI Taxonomy" id="2838487"/>
    <lineage>
        <taxon>Bacteria</taxon>
        <taxon>Bacillati</taxon>
        <taxon>Bacillota</taxon>
        <taxon>Clostridia</taxon>
        <taxon>Lachnospirales</taxon>
        <taxon>Lachnospiraceae</taxon>
        <taxon>Blautia</taxon>
    </lineage>
</organism>
<keyword evidence="1" id="KW-0812">Transmembrane</keyword>
<keyword evidence="1" id="KW-1133">Transmembrane helix</keyword>
<name>A0A9D2RWD8_9FIRM</name>
<dbReference type="Proteomes" id="UP000823842">
    <property type="component" value="Unassembled WGS sequence"/>
</dbReference>
<dbReference type="AlphaFoldDB" id="A0A9D2RWD8"/>
<comment type="caution">
    <text evidence="2">The sequence shown here is derived from an EMBL/GenBank/DDBJ whole genome shotgun (WGS) entry which is preliminary data.</text>
</comment>
<sequence>MKKNDEIRFSDILYGIIKHRVLIIALTIAGLLVGVVLSGISFLRGEMNRQYIITSSFSINAQNESGLFTSGYDFPSHTDITMSEDLAETVSYVLKSDTMLEDIINSLGLLGITTRDIYNNLTLQQYEETQIIE</sequence>
<reference evidence="2" key="2">
    <citation type="submission" date="2021-04" db="EMBL/GenBank/DDBJ databases">
        <authorList>
            <person name="Gilroy R."/>
        </authorList>
    </citation>
    <scope>NUCLEOTIDE SEQUENCE</scope>
    <source>
        <strain evidence="2">ChiSjej1B19-5720</strain>
    </source>
</reference>
<evidence type="ECO:0000256" key="1">
    <source>
        <dbReference type="SAM" id="Phobius"/>
    </source>
</evidence>
<protein>
    <recommendedName>
        <fullName evidence="4">Polysaccharide chain length determinant N-terminal domain-containing protein</fullName>
    </recommendedName>
</protein>
<feature type="non-terminal residue" evidence="2">
    <location>
        <position position="133"/>
    </location>
</feature>
<keyword evidence="1" id="KW-0472">Membrane</keyword>
<accession>A0A9D2RWD8</accession>
<reference evidence="2" key="1">
    <citation type="journal article" date="2021" name="PeerJ">
        <title>Extensive microbial diversity within the chicken gut microbiome revealed by metagenomics and culture.</title>
        <authorList>
            <person name="Gilroy R."/>
            <person name="Ravi A."/>
            <person name="Getino M."/>
            <person name="Pursley I."/>
            <person name="Horton D.L."/>
            <person name="Alikhan N.F."/>
            <person name="Baker D."/>
            <person name="Gharbi K."/>
            <person name="Hall N."/>
            <person name="Watson M."/>
            <person name="Adriaenssens E.M."/>
            <person name="Foster-Nyarko E."/>
            <person name="Jarju S."/>
            <person name="Secka A."/>
            <person name="Antonio M."/>
            <person name="Oren A."/>
            <person name="Chaudhuri R.R."/>
            <person name="La Ragione R."/>
            <person name="Hildebrand F."/>
            <person name="Pallen M.J."/>
        </authorList>
    </citation>
    <scope>NUCLEOTIDE SEQUENCE</scope>
    <source>
        <strain evidence="2">ChiSjej1B19-5720</strain>
    </source>
</reference>